<dbReference type="InterPro" id="IPR027417">
    <property type="entry name" value="P-loop_NTPase"/>
</dbReference>
<dbReference type="EMBL" id="KY684105">
    <property type="protein sequence ID" value="ARF10841.1"/>
    <property type="molecule type" value="Genomic_DNA"/>
</dbReference>
<evidence type="ECO:0000313" key="1">
    <source>
        <dbReference type="EMBL" id="ARF10841.1"/>
    </source>
</evidence>
<name>A0A1V0SGP6_9VIRU</name>
<reference evidence="1" key="1">
    <citation type="journal article" date="2017" name="Science">
        <title>Giant viruses with an expanded complement of translation system components.</title>
        <authorList>
            <person name="Schulz F."/>
            <person name="Yutin N."/>
            <person name="Ivanova N.N."/>
            <person name="Ortega D.R."/>
            <person name="Lee T.K."/>
            <person name="Vierheilig J."/>
            <person name="Daims H."/>
            <person name="Horn M."/>
            <person name="Wagner M."/>
            <person name="Jensen G.J."/>
            <person name="Kyrpides N.C."/>
            <person name="Koonin E.V."/>
            <person name="Woyke T."/>
        </authorList>
    </citation>
    <scope>NUCLEOTIDE SEQUENCE</scope>
    <source>
        <strain evidence="1">HKV1</strain>
    </source>
</reference>
<accession>A0A1V0SGP6</accession>
<dbReference type="SUPFAM" id="SSF52540">
    <property type="entry name" value="P-loop containing nucleoside triphosphate hydrolases"/>
    <property type="match status" value="1"/>
</dbReference>
<dbReference type="Gene3D" id="3.40.50.300">
    <property type="entry name" value="P-loop containing nucleotide triphosphate hydrolases"/>
    <property type="match status" value="1"/>
</dbReference>
<proteinExistence type="predicted"/>
<organism evidence="1">
    <name type="scientific">Hokovirus HKV1</name>
    <dbReference type="NCBI Taxonomy" id="1977638"/>
    <lineage>
        <taxon>Viruses</taxon>
        <taxon>Varidnaviria</taxon>
        <taxon>Bamfordvirae</taxon>
        <taxon>Nucleocytoviricota</taxon>
        <taxon>Megaviricetes</taxon>
        <taxon>Imitervirales</taxon>
        <taxon>Mimiviridae</taxon>
        <taxon>Klosneuvirinae</taxon>
        <taxon>Hokovirus</taxon>
    </lineage>
</organism>
<protein>
    <submittedName>
        <fullName evidence="1">Packaging ATPase</fullName>
    </submittedName>
</protein>
<gene>
    <name evidence="1" type="ORF">Hokovirus_3_114</name>
</gene>
<sequence length="295" mass="34489">MSSKESEKTNKTKKAIKALCCGEATLPVKFFPIKKMVQYATILLIAKRGSGKSWIVRSLLYQFKDIPVGSIICPTDELTGFYGTLIPDLYVHYEYNSDFIKGIFTRQKSMIKKHADYVNRRLSVDPRAFLVMDDCLASRKEWVKDKWMREILMNGRHSKLMFILTMQNTLGVDPELREQFDYVFLLRCNKINEQRKIYEHFAGVFPSLQVFRQIYDSLTQDFGALVINNKSNSSNLLDNIFWYKADKPNKAIMVGNKQYVKYHNDNYNSKWNTVDKIIDLNKIDKKQTINITKKL</sequence>